<reference evidence="1 2" key="1">
    <citation type="journal article" date="2016" name="Nat. Commun.">
        <title>Thousands of microbial genomes shed light on interconnected biogeochemical processes in an aquifer system.</title>
        <authorList>
            <person name="Anantharaman K."/>
            <person name="Brown C.T."/>
            <person name="Hug L.A."/>
            <person name="Sharon I."/>
            <person name="Castelle C.J."/>
            <person name="Probst A.J."/>
            <person name="Thomas B.C."/>
            <person name="Singh A."/>
            <person name="Wilkins M.J."/>
            <person name="Karaoz U."/>
            <person name="Brodie E.L."/>
            <person name="Williams K.H."/>
            <person name="Hubbard S.S."/>
            <person name="Banfield J.F."/>
        </authorList>
    </citation>
    <scope>NUCLEOTIDE SEQUENCE [LARGE SCALE GENOMIC DNA]</scope>
</reference>
<name>A0A1F7GVB9_9BACT</name>
<sequence length="115" mass="13149">MNSSERLTRAIHPGHTSFFEWVDQLKSDDSTQIVYWLEGETRTVLTLHDVPEGAIIMAMYQEGQHVASNTELKSRTHLGYGSLRITHTVREYFATHYTSRDELTPLERQAFPGGP</sequence>
<gene>
    <name evidence="1" type="ORF">A3C24_03470</name>
</gene>
<accession>A0A1F7GVB9</accession>
<evidence type="ECO:0000313" key="1">
    <source>
        <dbReference type="EMBL" id="OGK22898.1"/>
    </source>
</evidence>
<proteinExistence type="predicted"/>
<dbReference type="Proteomes" id="UP000177159">
    <property type="component" value="Unassembled WGS sequence"/>
</dbReference>
<dbReference type="AlphaFoldDB" id="A0A1F7GVB9"/>
<protein>
    <submittedName>
        <fullName evidence="1">Uncharacterized protein</fullName>
    </submittedName>
</protein>
<dbReference type="EMBL" id="MFZM01000030">
    <property type="protein sequence ID" value="OGK22898.1"/>
    <property type="molecule type" value="Genomic_DNA"/>
</dbReference>
<comment type="caution">
    <text evidence="1">The sequence shown here is derived from an EMBL/GenBank/DDBJ whole genome shotgun (WGS) entry which is preliminary data.</text>
</comment>
<organism evidence="1 2">
    <name type="scientific">Candidatus Roizmanbacteria bacterium RIFCSPHIGHO2_02_FULL_37_24</name>
    <dbReference type="NCBI Taxonomy" id="1802037"/>
    <lineage>
        <taxon>Bacteria</taxon>
        <taxon>Candidatus Roizmaniibacteriota</taxon>
    </lineage>
</organism>
<evidence type="ECO:0000313" key="2">
    <source>
        <dbReference type="Proteomes" id="UP000177159"/>
    </source>
</evidence>